<accession>B6ILZ2</accession>
<evidence type="ECO:0000313" key="1">
    <source>
        <dbReference type="EMBL" id="CAS00922.1"/>
    </source>
</evidence>
<protein>
    <submittedName>
        <fullName evidence="1">Protein CBG26936</fullName>
    </submittedName>
</protein>
<sequence length="30" mass="3120">MAQQSEHIKMNTSAVVISVLGCVSGLVTCL</sequence>
<dbReference type="RefSeq" id="XP_045100480.1">
    <property type="nucleotide sequence ID" value="XM_045236726.1"/>
</dbReference>
<evidence type="ECO:0000313" key="2">
    <source>
        <dbReference type="Proteomes" id="UP000008549"/>
    </source>
</evidence>
<name>B6ILZ2_CAEBR</name>
<proteinExistence type="predicted"/>
<dbReference type="HOGENOM" id="CLU_3406697_0_0_1"/>
<dbReference type="GeneID" id="68918400"/>
<dbReference type="InParanoid" id="B6ILZ2"/>
<reference evidence="1 2" key="2">
    <citation type="journal article" date="2011" name="PLoS Genet.">
        <title>Caenorhabditis briggsae recombinant inbred line genotypes reveal inter-strain incompatibility and the evolution of recombination.</title>
        <authorList>
            <person name="Ross J.A."/>
            <person name="Koboldt D.C."/>
            <person name="Staisch J.E."/>
            <person name="Chamberlin H.M."/>
            <person name="Gupta B.P."/>
            <person name="Miller R.D."/>
            <person name="Baird S.E."/>
            <person name="Haag E.S."/>
        </authorList>
    </citation>
    <scope>NUCLEOTIDE SEQUENCE [LARGE SCALE GENOMIC DNA]</scope>
    <source>
        <strain evidence="1 2">AF16</strain>
    </source>
</reference>
<gene>
    <name evidence="1" type="ORF">CBG26936</name>
    <name evidence="1" type="ORF">CBG_26936</name>
</gene>
<dbReference type="Proteomes" id="UP000008549">
    <property type="component" value="Unassembled WGS sequence"/>
</dbReference>
<reference evidence="1 2" key="1">
    <citation type="journal article" date="2003" name="PLoS Biol.">
        <title>The genome sequence of Caenorhabditis briggsae: a platform for comparative genomics.</title>
        <authorList>
            <person name="Stein L.D."/>
            <person name="Bao Z."/>
            <person name="Blasiar D."/>
            <person name="Blumenthal T."/>
            <person name="Brent M.R."/>
            <person name="Chen N."/>
            <person name="Chinwalla A."/>
            <person name="Clarke L."/>
            <person name="Clee C."/>
            <person name="Coghlan A."/>
            <person name="Coulson A."/>
            <person name="D'Eustachio P."/>
            <person name="Fitch D.H."/>
            <person name="Fulton L.A."/>
            <person name="Fulton R.E."/>
            <person name="Griffiths-Jones S."/>
            <person name="Harris T.W."/>
            <person name="Hillier L.W."/>
            <person name="Kamath R."/>
            <person name="Kuwabara P.E."/>
            <person name="Mardis E.R."/>
            <person name="Marra M.A."/>
            <person name="Miner T.L."/>
            <person name="Minx P."/>
            <person name="Mullikin J.C."/>
            <person name="Plumb R.W."/>
            <person name="Rogers J."/>
            <person name="Schein J.E."/>
            <person name="Sohrmann M."/>
            <person name="Spieth J."/>
            <person name="Stajich J.E."/>
            <person name="Wei C."/>
            <person name="Willey D."/>
            <person name="Wilson R.K."/>
            <person name="Durbin R."/>
            <person name="Waterston R.H."/>
        </authorList>
    </citation>
    <scope>NUCLEOTIDE SEQUENCE [LARGE SCALE GENOMIC DNA]</scope>
    <source>
        <strain evidence="1 2">AF16</strain>
    </source>
</reference>
<dbReference type="EMBL" id="HE601531">
    <property type="protein sequence ID" value="CAS00922.1"/>
    <property type="molecule type" value="Genomic_DNA"/>
</dbReference>
<dbReference type="CTD" id="68918400"/>
<organism evidence="1 2">
    <name type="scientific">Caenorhabditis briggsae</name>
    <dbReference type="NCBI Taxonomy" id="6238"/>
    <lineage>
        <taxon>Eukaryota</taxon>
        <taxon>Metazoa</taxon>
        <taxon>Ecdysozoa</taxon>
        <taxon>Nematoda</taxon>
        <taxon>Chromadorea</taxon>
        <taxon>Rhabditida</taxon>
        <taxon>Rhabditina</taxon>
        <taxon>Rhabditomorpha</taxon>
        <taxon>Rhabditoidea</taxon>
        <taxon>Rhabditidae</taxon>
        <taxon>Peloderinae</taxon>
        <taxon>Caenorhabditis</taxon>
    </lineage>
</organism>
<keyword evidence="2" id="KW-1185">Reference proteome</keyword>
<dbReference type="KEGG" id="cbr:CBG_26936"/>
<dbReference type="AlphaFoldDB" id="B6ILZ2"/>